<dbReference type="SUPFAM" id="SSF48452">
    <property type="entry name" value="TPR-like"/>
    <property type="match status" value="3"/>
</dbReference>
<dbReference type="SMART" id="SM00220">
    <property type="entry name" value="S_TKc"/>
    <property type="match status" value="1"/>
</dbReference>
<name>A0A7V9AA18_9BACT</name>
<dbReference type="InterPro" id="IPR011990">
    <property type="entry name" value="TPR-like_helical_dom_sf"/>
</dbReference>
<dbReference type="CDD" id="cd14014">
    <property type="entry name" value="STKc_PknB_like"/>
    <property type="match status" value="1"/>
</dbReference>
<dbReference type="Proteomes" id="UP000542342">
    <property type="component" value="Unassembled WGS sequence"/>
</dbReference>
<dbReference type="PROSITE" id="PS00107">
    <property type="entry name" value="PROTEIN_KINASE_ATP"/>
    <property type="match status" value="1"/>
</dbReference>
<sequence length="1077" mass="118943">MASLTSVAEPLLPAVPGYQLVDEIGRGGMGVVYRARDLRLNREVAIKSLNPKYAADSAVATRFQAEAQLTGQLQHPGIPAVHELGTLPDNRPFLAMKLVKGRTLQELLKERDDLPSPSGRGAGGEGAERGRFIAIFEQICHAVGYVHAHHVIHRDLKPSNVMVGAFGEVQVMDWGLAKVIDPNRKTERPAEEEDDPEATAAFVTAIDTPERGGSATRTGSVLGTPAYMAPEQAAGQIRRLDARSDVFGLGAILCQILTGHPPYEGTDDNERRVKAVRGELGEAFARLEACGAEPELVALCKRCLAFRQEDRPRDGNAVAAEVAAIRQAAEERARRAELERTRAEVAAAEQAKRRRLVQWAGGLIAAVLLLGLGISLWQMNRAITAEAAAREERDAKAKALEAETIARQRAMTALRTLTDDIVENQMARAETLTEENKAFLKKIIEHFEGFAAITANDAESRAIRAEGHARVGLMRYRLGDLKEAEAAYTAALDIHKQLADEFPTRPEFRQALARSHNNLGVLLADTGRLKEAEAAYTAARDIQKQLADEFPTRPDFRQELAQSHNNLGVLLRATGRLKEAEAAYRDALDLRKQLAAEFPTRPDFRQELAQSHNNLGVLLDATGRLKEAEAAYTAALDIRKQLAAEFPTRPEFRQELAISHNNLGVLLRATGRLKEAEAAYRDALDLRKQLVDEFPTRPDFRQELAISHNNLGNLLRETGRLKEAEAAYTAARDIQKQLAAEFPTRPDFRQELAQSHNNLGVLLDATGRLKEAEAAYTAALDIRKQLAAEFPTNLDLRNELAGTCVNLALLCNQRREFKAAKQHLAEGEPHHQAALEANSRNPTYRQFYRNHLWALTEAHAGLGEQADALKAAQRVRDLGWDPPKNAYDAACGLALCIPIVAKDEQLDADKRKAAVQFYGDQAMKLLREAVEKGFKNVEHMKKDTDLDPLREREDFQKLLAELPQPAARLLDMVHDVGAGLKLSGQLNRNTGTLIYQVRLEKDVEYVIGLTSPDPKALDPYLLVSDDKNKQLAEDADSGGNQNARLVFRAPADGVYRLHATSYNQGQGDFTLTVRRKE</sequence>
<organism evidence="9 10">
    <name type="scientific">Thermogemmata fonticola</name>
    <dbReference type="NCBI Taxonomy" id="2755323"/>
    <lineage>
        <taxon>Bacteria</taxon>
        <taxon>Pseudomonadati</taxon>
        <taxon>Planctomycetota</taxon>
        <taxon>Planctomycetia</taxon>
        <taxon>Gemmatales</taxon>
        <taxon>Gemmataceae</taxon>
        <taxon>Thermogemmata</taxon>
    </lineage>
</organism>
<reference evidence="9 10" key="1">
    <citation type="submission" date="2020-07" db="EMBL/GenBank/DDBJ databases">
        <title>Thermogemmata thermophila gen. nov., sp. nov., a novel moderate thermophilic planctomycete from a Kamchatka hot spring.</title>
        <authorList>
            <person name="Elcheninov A.G."/>
            <person name="Podosokorskaya O.A."/>
            <person name="Kovaleva O.L."/>
            <person name="Novikov A."/>
            <person name="Bonch-Osmolovskaya E.A."/>
            <person name="Toshchakov S.V."/>
            <person name="Kublanov I.V."/>
        </authorList>
    </citation>
    <scope>NUCLEOTIDE SEQUENCE [LARGE SCALE GENOMIC DNA]</scope>
    <source>
        <strain evidence="9 10">2918</strain>
    </source>
</reference>
<dbReference type="Pfam" id="PF13181">
    <property type="entry name" value="TPR_8"/>
    <property type="match status" value="1"/>
</dbReference>
<keyword evidence="3" id="KW-0418">Kinase</keyword>
<feature type="domain" description="Protein kinase" evidence="8">
    <location>
        <begin position="18"/>
        <end position="325"/>
    </location>
</feature>
<evidence type="ECO:0000259" key="8">
    <source>
        <dbReference type="PROSITE" id="PS50011"/>
    </source>
</evidence>
<dbReference type="PROSITE" id="PS50011">
    <property type="entry name" value="PROTEIN_KINASE_DOM"/>
    <property type="match status" value="1"/>
</dbReference>
<proteinExistence type="predicted"/>
<feature type="coiled-coil region" evidence="7">
    <location>
        <begin position="319"/>
        <end position="348"/>
    </location>
</feature>
<keyword evidence="2 6" id="KW-0547">Nucleotide-binding</keyword>
<keyword evidence="4 6" id="KW-0067">ATP-binding</keyword>
<dbReference type="NCBIfam" id="NF047558">
    <property type="entry name" value="TPR_END_plus"/>
    <property type="match status" value="1"/>
</dbReference>
<gene>
    <name evidence="9" type="ORF">H0921_00205</name>
</gene>
<dbReference type="RefSeq" id="WP_194536025.1">
    <property type="nucleotide sequence ID" value="NZ_JACEFB010000001.1"/>
</dbReference>
<dbReference type="AlphaFoldDB" id="A0A7V9AA18"/>
<evidence type="ECO:0000256" key="3">
    <source>
        <dbReference type="ARBA" id="ARBA00022777"/>
    </source>
</evidence>
<dbReference type="Gene3D" id="1.25.40.10">
    <property type="entry name" value="Tetratricopeptide repeat domain"/>
    <property type="match status" value="4"/>
</dbReference>
<dbReference type="InterPro" id="IPR019734">
    <property type="entry name" value="TPR_rpt"/>
</dbReference>
<keyword evidence="5" id="KW-0802">TPR repeat</keyword>
<dbReference type="Gene3D" id="1.10.510.10">
    <property type="entry name" value="Transferase(Phosphotransferase) domain 1"/>
    <property type="match status" value="1"/>
</dbReference>
<comment type="caution">
    <text evidence="9">The sequence shown here is derived from an EMBL/GenBank/DDBJ whole genome shotgun (WGS) entry which is preliminary data.</text>
</comment>
<evidence type="ECO:0000313" key="10">
    <source>
        <dbReference type="Proteomes" id="UP000542342"/>
    </source>
</evidence>
<accession>A0A7V9AA18</accession>
<feature type="repeat" description="TPR" evidence="5">
    <location>
        <begin position="657"/>
        <end position="690"/>
    </location>
</feature>
<dbReference type="InterPro" id="IPR000719">
    <property type="entry name" value="Prot_kinase_dom"/>
</dbReference>
<keyword evidence="10" id="KW-1185">Reference proteome</keyword>
<evidence type="ECO:0000256" key="1">
    <source>
        <dbReference type="ARBA" id="ARBA00022679"/>
    </source>
</evidence>
<evidence type="ECO:0000313" key="9">
    <source>
        <dbReference type="EMBL" id="MBA2224583.1"/>
    </source>
</evidence>
<feature type="repeat" description="TPR" evidence="5">
    <location>
        <begin position="561"/>
        <end position="594"/>
    </location>
</feature>
<keyword evidence="1" id="KW-0808">Transferase</keyword>
<dbReference type="EMBL" id="JACEFB010000001">
    <property type="protein sequence ID" value="MBA2224583.1"/>
    <property type="molecule type" value="Genomic_DNA"/>
</dbReference>
<protein>
    <submittedName>
        <fullName evidence="9">Tetratricopeptide repeat protein</fullName>
    </submittedName>
</protein>
<dbReference type="GO" id="GO:0004674">
    <property type="term" value="F:protein serine/threonine kinase activity"/>
    <property type="evidence" value="ECO:0007669"/>
    <property type="project" value="TreeGrafter"/>
</dbReference>
<evidence type="ECO:0000256" key="4">
    <source>
        <dbReference type="ARBA" id="ARBA00022840"/>
    </source>
</evidence>
<evidence type="ECO:0000256" key="2">
    <source>
        <dbReference type="ARBA" id="ARBA00022741"/>
    </source>
</evidence>
<evidence type="ECO:0000256" key="7">
    <source>
        <dbReference type="SAM" id="Coils"/>
    </source>
</evidence>
<dbReference type="GO" id="GO:0005524">
    <property type="term" value="F:ATP binding"/>
    <property type="evidence" value="ECO:0007669"/>
    <property type="project" value="UniProtKB-UniRule"/>
</dbReference>
<dbReference type="PANTHER" id="PTHR43289:SF6">
    <property type="entry name" value="SERINE_THREONINE-PROTEIN KINASE NEKL-3"/>
    <property type="match status" value="1"/>
</dbReference>
<dbReference type="Gene3D" id="2.60.120.380">
    <property type="match status" value="1"/>
</dbReference>
<evidence type="ECO:0000256" key="6">
    <source>
        <dbReference type="PROSITE-ProRule" id="PRU10141"/>
    </source>
</evidence>
<dbReference type="InterPro" id="IPR011009">
    <property type="entry name" value="Kinase-like_dom_sf"/>
</dbReference>
<dbReference type="Pfam" id="PF00069">
    <property type="entry name" value="Pkinase"/>
    <property type="match status" value="1"/>
</dbReference>
<dbReference type="InterPro" id="IPR017441">
    <property type="entry name" value="Protein_kinase_ATP_BS"/>
</dbReference>
<dbReference type="SMART" id="SM00028">
    <property type="entry name" value="TPR"/>
    <property type="match status" value="7"/>
</dbReference>
<dbReference type="PROSITE" id="PS50005">
    <property type="entry name" value="TPR"/>
    <property type="match status" value="2"/>
</dbReference>
<dbReference type="Pfam" id="PF13374">
    <property type="entry name" value="TPR_10"/>
    <property type="match status" value="3"/>
</dbReference>
<evidence type="ECO:0000256" key="5">
    <source>
        <dbReference type="PROSITE-ProRule" id="PRU00339"/>
    </source>
</evidence>
<dbReference type="PANTHER" id="PTHR43289">
    <property type="entry name" value="MITOGEN-ACTIVATED PROTEIN KINASE KINASE KINASE 20-RELATED"/>
    <property type="match status" value="1"/>
</dbReference>
<dbReference type="Pfam" id="PF13424">
    <property type="entry name" value="TPR_12"/>
    <property type="match status" value="1"/>
</dbReference>
<keyword evidence="7" id="KW-0175">Coiled coil</keyword>
<feature type="binding site" evidence="6">
    <location>
        <position position="47"/>
    </location>
    <ligand>
        <name>ATP</name>
        <dbReference type="ChEBI" id="CHEBI:30616"/>
    </ligand>
</feature>
<dbReference type="SUPFAM" id="SSF56112">
    <property type="entry name" value="Protein kinase-like (PK-like)"/>
    <property type="match status" value="1"/>
</dbReference>
<dbReference type="InterPro" id="IPR008271">
    <property type="entry name" value="Ser/Thr_kinase_AS"/>
</dbReference>
<dbReference type="PROSITE" id="PS00108">
    <property type="entry name" value="PROTEIN_KINASE_ST"/>
    <property type="match status" value="1"/>
</dbReference>
<dbReference type="Gene3D" id="3.30.200.20">
    <property type="entry name" value="Phosphorylase Kinase, domain 1"/>
    <property type="match status" value="1"/>
</dbReference>